<dbReference type="STRING" id="1328760.A0A165A7G0"/>
<sequence>MTIGHPDSSDALNKFEDLTGIVSSGAFSNPYDGLISASNDDPAQLQALYSRHRDTRNEQQRKYILSDDFKGPNIDGILYKLVNKSEYPGFIDPRYCLVFWARPPQHIKDLISAIQKKLLDAAPSLWLMPIDSLHLTALEITHSRTSHEIQHLLATLESSIPAITDYTLTHRARLIKPRLSYDAAAVALSFVPAAGEARTATDDKYTYHHLRRDLYALNAAAGVAIDSRYTVPSAHLTVARFVSHADLCGSGEDREKGEKALLPPAPDKKKVAAWITQIDEINRWLEEEYWPLPLPQPQSTIKRGGEWVVGDEKGLDCRWGTLWYGGGETVRLGTGF</sequence>
<dbReference type="Proteomes" id="UP000076632">
    <property type="component" value="Unassembled WGS sequence"/>
</dbReference>
<gene>
    <name evidence="1" type="ORF">L228DRAFT_233494</name>
</gene>
<proteinExistence type="predicted"/>
<organism evidence="1 2">
    <name type="scientific">Xylona heveae (strain CBS 132557 / TC161)</name>
    <dbReference type="NCBI Taxonomy" id="1328760"/>
    <lineage>
        <taxon>Eukaryota</taxon>
        <taxon>Fungi</taxon>
        <taxon>Dikarya</taxon>
        <taxon>Ascomycota</taxon>
        <taxon>Pezizomycotina</taxon>
        <taxon>Xylonomycetes</taxon>
        <taxon>Xylonales</taxon>
        <taxon>Xylonaceae</taxon>
        <taxon>Xylona</taxon>
    </lineage>
</organism>
<dbReference type="OrthoDB" id="2967263at2759"/>
<dbReference type="RefSeq" id="XP_018185615.1">
    <property type="nucleotide sequence ID" value="XM_018330636.1"/>
</dbReference>
<evidence type="ECO:0008006" key="3">
    <source>
        <dbReference type="Google" id="ProtNLM"/>
    </source>
</evidence>
<dbReference type="Gene3D" id="3.90.1140.10">
    <property type="entry name" value="Cyclic phosphodiesterase"/>
    <property type="match status" value="1"/>
</dbReference>
<name>A0A165A7G0_XYLHT</name>
<keyword evidence="2" id="KW-1185">Reference proteome</keyword>
<protein>
    <recommendedName>
        <fullName evidence="3">RNA ligase/cyclic nucleotide phosphodiesterase</fullName>
    </recommendedName>
</protein>
<dbReference type="InterPro" id="IPR009097">
    <property type="entry name" value="Cyclic_Pdiesterase"/>
</dbReference>
<evidence type="ECO:0000313" key="1">
    <source>
        <dbReference type="EMBL" id="KZF20060.1"/>
    </source>
</evidence>
<dbReference type="InParanoid" id="A0A165A7G0"/>
<dbReference type="SUPFAM" id="SSF55144">
    <property type="entry name" value="LigT-like"/>
    <property type="match status" value="1"/>
</dbReference>
<accession>A0A165A7G0</accession>
<evidence type="ECO:0000313" key="2">
    <source>
        <dbReference type="Proteomes" id="UP000076632"/>
    </source>
</evidence>
<dbReference type="GeneID" id="28895773"/>
<reference evidence="1 2" key="1">
    <citation type="journal article" date="2016" name="Fungal Biol.">
        <title>The genome of Xylona heveae provides a window into fungal endophytism.</title>
        <authorList>
            <person name="Gazis R."/>
            <person name="Kuo A."/>
            <person name="Riley R."/>
            <person name="LaButti K."/>
            <person name="Lipzen A."/>
            <person name="Lin J."/>
            <person name="Amirebrahimi M."/>
            <person name="Hesse C.N."/>
            <person name="Spatafora J.W."/>
            <person name="Henrissat B."/>
            <person name="Hainaut M."/>
            <person name="Grigoriev I.V."/>
            <person name="Hibbett D.S."/>
        </authorList>
    </citation>
    <scope>NUCLEOTIDE SEQUENCE [LARGE SCALE GENOMIC DNA]</scope>
    <source>
        <strain evidence="1 2">TC161</strain>
    </source>
</reference>
<dbReference type="AlphaFoldDB" id="A0A165A7G0"/>
<dbReference type="EMBL" id="KV407464">
    <property type="protein sequence ID" value="KZF20060.1"/>
    <property type="molecule type" value="Genomic_DNA"/>
</dbReference>
<dbReference type="OMA" id="FVDPRNC"/>